<feature type="transmembrane region" description="Helical" evidence="1">
    <location>
        <begin position="267"/>
        <end position="287"/>
    </location>
</feature>
<dbReference type="PANTHER" id="PTHR23531">
    <property type="entry name" value="QUINOLENE RESISTANCE PROTEIN NORA"/>
    <property type="match status" value="1"/>
</dbReference>
<dbReference type="EMBL" id="JABZGR010000046">
    <property type="protein sequence ID" value="MBF0971170.1"/>
    <property type="molecule type" value="Genomic_DNA"/>
</dbReference>
<feature type="transmembrane region" description="Helical" evidence="1">
    <location>
        <begin position="357"/>
        <end position="379"/>
    </location>
</feature>
<feature type="transmembrane region" description="Helical" evidence="1">
    <location>
        <begin position="237"/>
        <end position="255"/>
    </location>
</feature>
<keyword evidence="1" id="KW-0472">Membrane</keyword>
<evidence type="ECO:0000256" key="1">
    <source>
        <dbReference type="SAM" id="Phobius"/>
    </source>
</evidence>
<keyword evidence="1" id="KW-1133">Transmembrane helix</keyword>
<dbReference type="Proteomes" id="UP000704068">
    <property type="component" value="Unassembled WGS sequence"/>
</dbReference>
<feature type="transmembrane region" description="Helical" evidence="1">
    <location>
        <begin position="75"/>
        <end position="92"/>
    </location>
</feature>
<feature type="transmembrane region" description="Helical" evidence="1">
    <location>
        <begin position="43"/>
        <end position="63"/>
    </location>
</feature>
<dbReference type="SUPFAM" id="SSF103473">
    <property type="entry name" value="MFS general substrate transporter"/>
    <property type="match status" value="1"/>
</dbReference>
<evidence type="ECO:0000313" key="2">
    <source>
        <dbReference type="EMBL" id="MBF0971170.1"/>
    </source>
</evidence>
<proteinExistence type="predicted"/>
<dbReference type="InterPro" id="IPR036259">
    <property type="entry name" value="MFS_trans_sf"/>
</dbReference>
<evidence type="ECO:0008006" key="4">
    <source>
        <dbReference type="Google" id="ProtNLM"/>
    </source>
</evidence>
<dbReference type="AlphaFoldDB" id="A0A929WYB5"/>
<keyword evidence="1" id="KW-0812">Transmembrane</keyword>
<accession>A0A929WYB5</accession>
<reference evidence="2" key="1">
    <citation type="submission" date="2020-04" db="EMBL/GenBank/DDBJ databases">
        <title>Deep metagenomics examines the oral microbiome during advanced dental caries in children, revealing novel taxa and co-occurrences with host molecules.</title>
        <authorList>
            <person name="Baker J.L."/>
            <person name="Morton J.T."/>
            <person name="Dinis M."/>
            <person name="Alvarez R."/>
            <person name="Tran N.C."/>
            <person name="Knight R."/>
            <person name="Edlund A."/>
        </authorList>
    </citation>
    <scope>NUCLEOTIDE SEQUENCE</scope>
    <source>
        <strain evidence="2">JCVI_34_bin.1</strain>
    </source>
</reference>
<organism evidence="2 3">
    <name type="scientific">Alloprevotella tannerae</name>
    <dbReference type="NCBI Taxonomy" id="76122"/>
    <lineage>
        <taxon>Bacteria</taxon>
        <taxon>Pseudomonadati</taxon>
        <taxon>Bacteroidota</taxon>
        <taxon>Bacteroidia</taxon>
        <taxon>Bacteroidales</taxon>
        <taxon>Prevotellaceae</taxon>
        <taxon>Alloprevotella</taxon>
    </lineage>
</organism>
<dbReference type="Gene3D" id="1.20.1250.20">
    <property type="entry name" value="MFS general substrate transporter like domains"/>
    <property type="match status" value="1"/>
</dbReference>
<comment type="caution">
    <text evidence="2">The sequence shown here is derived from an EMBL/GenBank/DDBJ whole genome shotgun (WGS) entry which is preliminary data.</text>
</comment>
<dbReference type="RefSeq" id="WP_303764733.1">
    <property type="nucleotide sequence ID" value="NZ_JABZGR010000046.1"/>
</dbReference>
<dbReference type="PANTHER" id="PTHR23531:SF1">
    <property type="entry name" value="QUINOLENE RESISTANCE PROTEIN NORA"/>
    <property type="match status" value="1"/>
</dbReference>
<gene>
    <name evidence="2" type="ORF">HXK21_09090</name>
</gene>
<dbReference type="InterPro" id="IPR052714">
    <property type="entry name" value="MFS_Exporter"/>
</dbReference>
<feature type="transmembrane region" description="Helical" evidence="1">
    <location>
        <begin position="98"/>
        <end position="119"/>
    </location>
</feature>
<feature type="transmembrane region" description="Helical" evidence="1">
    <location>
        <begin position="139"/>
        <end position="158"/>
    </location>
</feature>
<feature type="transmembrane region" description="Helical" evidence="1">
    <location>
        <begin position="17"/>
        <end position="37"/>
    </location>
</feature>
<feature type="transmembrane region" description="Helical" evidence="1">
    <location>
        <begin position="293"/>
        <end position="311"/>
    </location>
</feature>
<name>A0A929WYB5_9BACT</name>
<feature type="transmembrane region" description="Helical" evidence="1">
    <location>
        <begin position="331"/>
        <end position="351"/>
    </location>
</feature>
<feature type="transmembrane region" description="Helical" evidence="1">
    <location>
        <begin position="170"/>
        <end position="190"/>
    </location>
</feature>
<sequence>MRTSATNPLRSLNFQRLCWANLLFWTFAFGLIPYLYLHFGGDFLITTGCILAFTVGLIVPGPFNAYIVERFSRKAVFLWSSILQGVCVLALLEANLPLVYIYILSAVFGVFFESAQNALNNTIVNDLLLSSSRTLGDSLLSWFGRFGLPIGWLCVLYLPQLLRQPSWAGILLFIPLCLSILLVFCTKIPLKAPVKVQLISCDRFWRSSGWPLFLMCLVAAGIEGMLLALVLQTPISVTVNDMLFIGAGLLAAFFVRKTVFIEADDRAEMFAGLLLYLAALLLLAQPLSSIHNAAYALFGAGCGLTASRLLMYFLKLSGHCQRGTSQNTFMLGWRIGFAIGWSVVAFCYDGLSADTLYYVGAGVVVGLLCVYLVLVHPWFNKHKDRDFRFKEV</sequence>
<protein>
    <recommendedName>
        <fullName evidence="4">MFS transporter</fullName>
    </recommendedName>
</protein>
<feature type="transmembrane region" description="Helical" evidence="1">
    <location>
        <begin position="210"/>
        <end position="231"/>
    </location>
</feature>
<evidence type="ECO:0000313" key="3">
    <source>
        <dbReference type="Proteomes" id="UP000704068"/>
    </source>
</evidence>